<keyword evidence="8" id="KW-0804">Transcription</keyword>
<keyword evidence="5" id="KW-0378">Hydrolase</keyword>
<evidence type="ECO:0000256" key="7">
    <source>
        <dbReference type="ARBA" id="ARBA00023015"/>
    </source>
</evidence>
<comment type="catalytic activity">
    <reaction evidence="10">
        <text>N(6)-acetyl-L-lysyl-[histone] + H2O = L-lysyl-[histone] + acetate</text>
        <dbReference type="Rhea" id="RHEA:58196"/>
        <dbReference type="Rhea" id="RHEA-COMP:9845"/>
        <dbReference type="Rhea" id="RHEA-COMP:11338"/>
        <dbReference type="ChEBI" id="CHEBI:15377"/>
        <dbReference type="ChEBI" id="CHEBI:29969"/>
        <dbReference type="ChEBI" id="CHEBI:30089"/>
        <dbReference type="ChEBI" id="CHEBI:61930"/>
        <dbReference type="EC" id="3.5.1.98"/>
    </reaction>
</comment>
<evidence type="ECO:0000256" key="10">
    <source>
        <dbReference type="ARBA" id="ARBA00048287"/>
    </source>
</evidence>
<evidence type="ECO:0000256" key="8">
    <source>
        <dbReference type="ARBA" id="ARBA00023163"/>
    </source>
</evidence>
<dbReference type="GO" id="GO:0040029">
    <property type="term" value="P:epigenetic regulation of gene expression"/>
    <property type="evidence" value="ECO:0007669"/>
    <property type="project" value="TreeGrafter"/>
</dbReference>
<comment type="similarity">
    <text evidence="2">Belongs to the histone deacetylase family. HD type 2 subfamily.</text>
</comment>
<dbReference type="PANTHER" id="PTHR10625:SF5">
    <property type="entry name" value="HISTONE DEACETYLASE"/>
    <property type="match status" value="1"/>
</dbReference>
<dbReference type="EC" id="3.5.1.98" evidence="3"/>
<sequence>MISFPYKTAIGLNVQQKTHSCNDAPGYVEGPSRIESIVAHLKQSGIWNQCNIIQEHFPIDEGDLRETHDQNYVRCVAELRNKSKKALDELANKFDSVYLCQGTYEAACEAVACTRNMAALIAKRKIPNGFALIRPPGHHAQRNAANGFCVFNNVAQAAEEAYNFGEDRILIVDFDVHHGQGVQQSFYEEKRVMYCSIHRYEDGKFWPHLAESNFDHIGVSSGVGYNINIPLNELGCGDADYMAIFWNVIWPIASTYRPHFVVVAAGYDACQGDPIGAMDVSPDLFAHFVYHLKGLAGGKILLCLEDGYNERNVALCVERCIRILLGEAPNPLPKLPSPKRSTIVSCLNVISMLLPHWQQCFGFYAVDGTLHAGWEIHHPKNVFCAPPQRKRVSADRIDQSTLPQVSVETFPDEIGHVTALAYDPRVELHREEIDMAHVERPERTSMIAKRLRDTGLLRRCAILQPREATYDELRLVHQLAHIKHMEAIAEVDESERRREEDHSNSMYFCKESFRASIAAVGSILECVDAVLDEERKERARNAFALIRPPGHHATPSQAAGFCIFNNVAIAAKYAMEKYGLERILIVDWDVHHGNGIQEIFYSDPHVLYISLHRHDDGLFYPANEPKDVEDGGEGAGLGYSINIPFSHGRMSDNDYRMAFTKVVMPIAYEYSPQLVIVSSGFDAAYGDILGGYELSAQCYAQLTYQLGALAKGRIIVALEGGYSLTVLQDCAEAVVKTLLDRCLPLVSPAPLSCTKTSRTVVRRSAWDTIRRVCLYQSQYWACLNGLQMKLIKGAVELPEVSPEPEVLLSKTKLRDESESDESTLAKRMRMDPGNWEQVVFSAAMRTD</sequence>
<dbReference type="AlphaFoldDB" id="F1KUB6"/>
<keyword evidence="7" id="KW-0805">Transcription regulation</keyword>
<feature type="domain" description="Histone deacetylase" evidence="11">
    <location>
        <begin position="437"/>
        <end position="738"/>
    </location>
</feature>
<keyword evidence="4" id="KW-0678">Repressor</keyword>
<accession>F1KUB6</accession>
<organism evidence="12">
    <name type="scientific">Ascaris suum</name>
    <name type="common">Pig roundworm</name>
    <name type="synonym">Ascaris lumbricoides</name>
    <dbReference type="NCBI Taxonomy" id="6253"/>
    <lineage>
        <taxon>Eukaryota</taxon>
        <taxon>Metazoa</taxon>
        <taxon>Ecdysozoa</taxon>
        <taxon>Nematoda</taxon>
        <taxon>Chromadorea</taxon>
        <taxon>Rhabditida</taxon>
        <taxon>Spirurina</taxon>
        <taxon>Ascaridomorpha</taxon>
        <taxon>Ascaridoidea</taxon>
        <taxon>Ascarididae</taxon>
        <taxon>Ascaris</taxon>
    </lineage>
</organism>
<dbReference type="EMBL" id="JI165999">
    <property type="protein sequence ID" value="ADY41470.1"/>
    <property type="molecule type" value="mRNA"/>
</dbReference>
<proteinExistence type="evidence at transcript level"/>
<evidence type="ECO:0000256" key="5">
    <source>
        <dbReference type="ARBA" id="ARBA00022801"/>
    </source>
</evidence>
<dbReference type="Gene3D" id="3.40.800.20">
    <property type="entry name" value="Histone deacetylase domain"/>
    <property type="match status" value="2"/>
</dbReference>
<keyword evidence="9" id="KW-0539">Nucleus</keyword>
<dbReference type="GO" id="GO:0000118">
    <property type="term" value="C:histone deacetylase complex"/>
    <property type="evidence" value="ECO:0007669"/>
    <property type="project" value="TreeGrafter"/>
</dbReference>
<evidence type="ECO:0000259" key="11">
    <source>
        <dbReference type="Pfam" id="PF00850"/>
    </source>
</evidence>
<dbReference type="GO" id="GO:0141221">
    <property type="term" value="F:histone deacetylase activity, hydrolytic mechanism"/>
    <property type="evidence" value="ECO:0007669"/>
    <property type="project" value="UniProtKB-EC"/>
</dbReference>
<comment type="subcellular location">
    <subcellularLocation>
        <location evidence="1">Nucleus</location>
    </subcellularLocation>
</comment>
<dbReference type="Pfam" id="PF00850">
    <property type="entry name" value="Hist_deacetyl"/>
    <property type="match status" value="2"/>
</dbReference>
<feature type="domain" description="Histone deacetylase" evidence="11">
    <location>
        <begin position="28"/>
        <end position="323"/>
    </location>
</feature>
<evidence type="ECO:0000256" key="4">
    <source>
        <dbReference type="ARBA" id="ARBA00022491"/>
    </source>
</evidence>
<dbReference type="InterPro" id="IPR023696">
    <property type="entry name" value="Ureohydrolase_dom_sf"/>
</dbReference>
<protein>
    <recommendedName>
        <fullName evidence="3">histone deacetylase</fullName>
        <ecNumber evidence="3">3.5.1.98</ecNumber>
    </recommendedName>
</protein>
<dbReference type="InterPro" id="IPR000286">
    <property type="entry name" value="HDACs"/>
</dbReference>
<reference evidence="12" key="1">
    <citation type="journal article" date="2011" name="Genome Res.">
        <title>Deep small RNA sequencing from the nematode Ascaris reveals conservation, functional diversification, and novel developmental profiles.</title>
        <authorList>
            <person name="Wang J."/>
            <person name="Czech B."/>
            <person name="Crunk A."/>
            <person name="Wallace A."/>
            <person name="Mitreva M."/>
            <person name="Hannon G.J."/>
            <person name="Davis R.E."/>
        </authorList>
    </citation>
    <scope>NUCLEOTIDE SEQUENCE</scope>
</reference>
<evidence type="ECO:0000256" key="3">
    <source>
        <dbReference type="ARBA" id="ARBA00012111"/>
    </source>
</evidence>
<dbReference type="PANTHER" id="PTHR10625">
    <property type="entry name" value="HISTONE DEACETYLASE HDAC1-RELATED"/>
    <property type="match status" value="1"/>
</dbReference>
<dbReference type="InterPro" id="IPR023801">
    <property type="entry name" value="His_deacetylse_dom"/>
</dbReference>
<dbReference type="CDD" id="cd10002">
    <property type="entry name" value="HDAC10_HDAC6-dom1"/>
    <property type="match status" value="1"/>
</dbReference>
<keyword evidence="6" id="KW-0156">Chromatin regulator</keyword>
<dbReference type="PRINTS" id="PR01270">
    <property type="entry name" value="HDASUPER"/>
</dbReference>
<name>F1KUB6_ASCSU</name>
<evidence type="ECO:0000256" key="1">
    <source>
        <dbReference type="ARBA" id="ARBA00004123"/>
    </source>
</evidence>
<evidence type="ECO:0000256" key="2">
    <source>
        <dbReference type="ARBA" id="ARBA00007738"/>
    </source>
</evidence>
<dbReference type="InterPro" id="IPR037138">
    <property type="entry name" value="His_deacetylse_dom_sf"/>
</dbReference>
<evidence type="ECO:0000256" key="9">
    <source>
        <dbReference type="ARBA" id="ARBA00023242"/>
    </source>
</evidence>
<dbReference type="SUPFAM" id="SSF52768">
    <property type="entry name" value="Arginase/deacetylase"/>
    <property type="match status" value="2"/>
</dbReference>
<evidence type="ECO:0000256" key="6">
    <source>
        <dbReference type="ARBA" id="ARBA00022853"/>
    </source>
</evidence>
<evidence type="ECO:0000313" key="12">
    <source>
        <dbReference type="EMBL" id="ADY41470.1"/>
    </source>
</evidence>